<reference evidence="4" key="1">
    <citation type="submission" date="2018-07" db="EMBL/GenBank/DDBJ databases">
        <title>Streptacidiphilus bronchialis DSM 106435 chromosome.</title>
        <authorList>
            <person name="Batra D."/>
            <person name="Gulvik C.A."/>
        </authorList>
    </citation>
    <scope>NUCLEOTIDE SEQUENCE [LARGE SCALE GENOMIC DNA]</scope>
    <source>
        <strain evidence="4">DSM 106435</strain>
    </source>
</reference>
<dbReference type="RefSeq" id="WP_111489567.1">
    <property type="nucleotide sequence ID" value="NZ_CP031264.1"/>
</dbReference>
<dbReference type="InterPro" id="IPR042099">
    <property type="entry name" value="ANL_N_sf"/>
</dbReference>
<evidence type="ECO:0000259" key="1">
    <source>
        <dbReference type="Pfam" id="PF00501"/>
    </source>
</evidence>
<dbReference type="Pfam" id="PF13193">
    <property type="entry name" value="AMP-binding_C"/>
    <property type="match status" value="1"/>
</dbReference>
<evidence type="ECO:0000259" key="2">
    <source>
        <dbReference type="Pfam" id="PF13193"/>
    </source>
</evidence>
<dbReference type="GO" id="GO:0031956">
    <property type="term" value="F:medium-chain fatty acid-CoA ligase activity"/>
    <property type="evidence" value="ECO:0007669"/>
    <property type="project" value="TreeGrafter"/>
</dbReference>
<dbReference type="PANTHER" id="PTHR43201:SF32">
    <property type="entry name" value="2-SUCCINYLBENZOATE--COA LIGASE, CHLOROPLASTIC_PEROXISOMAL"/>
    <property type="match status" value="1"/>
</dbReference>
<dbReference type="CDD" id="cd04433">
    <property type="entry name" value="AFD_class_I"/>
    <property type="match status" value="1"/>
</dbReference>
<sequence>MRTWSSEMVAVLRGSGRLAVIDGDRAIDGARLLAAAAGAVSWIESLGLPPEAPLPALVTTNIDTVALLLAGAATGHPLSPLGPRLTAAELGHPVRALGSDVLLYEPAFAATAAEIARTAGIRPVPITPWPEGGGVERLAVTDPESVCVNLHTAGTTGLPKRVPITQGVLWERRRLLAGLTGLGPGAVYATGSPVHHIGGLGTLLVALSVGATAVATRSFSLDWWRSLGPANVTHTLLVPSMIEMLLAAEALHALPLRTLIYGASPIHPDTLRRVLAVLPETRLLNLFGQTEGSPLTCLTPEDHLEAAQGRPELLTSVGRPVPGLRLRIDNPDAAGAGELLAQAPHLSLTGSDGWLRTGDIGHRTKDGYVYLVGRTHDRIVRGGENIFPLEVEQVLESHHAVAAAGVVGVPDRRLGQTVAAFVVPARADRPPDAGELRRYVRERLAGFKVPEYWYVEASLPHSGAGKLLRRELQDLHRERTTEV</sequence>
<dbReference type="Gene3D" id="3.30.300.30">
    <property type="match status" value="1"/>
</dbReference>
<gene>
    <name evidence="3" type="ORF">C7M71_000600</name>
</gene>
<dbReference type="Pfam" id="PF00501">
    <property type="entry name" value="AMP-binding"/>
    <property type="match status" value="1"/>
</dbReference>
<feature type="domain" description="AMP-binding enzyme C-terminal" evidence="2">
    <location>
        <begin position="390"/>
        <end position="466"/>
    </location>
</feature>
<dbReference type="Proteomes" id="UP000249340">
    <property type="component" value="Chromosome"/>
</dbReference>
<evidence type="ECO:0000313" key="3">
    <source>
        <dbReference type="EMBL" id="AXI76194.1"/>
    </source>
</evidence>
<dbReference type="EMBL" id="CP031264">
    <property type="protein sequence ID" value="AXI76194.1"/>
    <property type="molecule type" value="Genomic_DNA"/>
</dbReference>
<dbReference type="InterPro" id="IPR045851">
    <property type="entry name" value="AMP-bd_C_sf"/>
</dbReference>
<dbReference type="GO" id="GO:0006631">
    <property type="term" value="P:fatty acid metabolic process"/>
    <property type="evidence" value="ECO:0007669"/>
    <property type="project" value="TreeGrafter"/>
</dbReference>
<dbReference type="SUPFAM" id="SSF56801">
    <property type="entry name" value="Acetyl-CoA synthetase-like"/>
    <property type="match status" value="1"/>
</dbReference>
<dbReference type="Gene3D" id="3.40.50.12780">
    <property type="entry name" value="N-terminal domain of ligase-like"/>
    <property type="match status" value="1"/>
</dbReference>
<keyword evidence="3" id="KW-0436">Ligase</keyword>
<protein>
    <submittedName>
        <fullName evidence="3">Long-chain fatty acid--CoA ligase</fullName>
    </submittedName>
</protein>
<name>A0A345SR39_9ACTN</name>
<accession>A0A345SR39</accession>
<feature type="domain" description="AMP-dependent synthetase/ligase" evidence="1">
    <location>
        <begin position="15"/>
        <end position="346"/>
    </location>
</feature>
<dbReference type="PANTHER" id="PTHR43201">
    <property type="entry name" value="ACYL-COA SYNTHETASE"/>
    <property type="match status" value="1"/>
</dbReference>
<dbReference type="InterPro" id="IPR000873">
    <property type="entry name" value="AMP-dep_synth/lig_dom"/>
</dbReference>
<organism evidence="3 4">
    <name type="scientific">Peterkaempfera bronchialis</name>
    <dbReference type="NCBI Taxonomy" id="2126346"/>
    <lineage>
        <taxon>Bacteria</taxon>
        <taxon>Bacillati</taxon>
        <taxon>Actinomycetota</taxon>
        <taxon>Actinomycetes</taxon>
        <taxon>Kitasatosporales</taxon>
        <taxon>Streptomycetaceae</taxon>
        <taxon>Peterkaempfera</taxon>
    </lineage>
</organism>
<dbReference type="KEGG" id="stri:C7M71_000600"/>
<dbReference type="OrthoDB" id="9803968at2"/>
<evidence type="ECO:0000313" key="4">
    <source>
        <dbReference type="Proteomes" id="UP000249340"/>
    </source>
</evidence>
<dbReference type="AlphaFoldDB" id="A0A345SR39"/>
<keyword evidence="4" id="KW-1185">Reference proteome</keyword>
<proteinExistence type="predicted"/>
<dbReference type="InterPro" id="IPR025110">
    <property type="entry name" value="AMP-bd_C"/>
</dbReference>